<feature type="transmembrane region" description="Helical" evidence="1">
    <location>
        <begin position="88"/>
        <end position="108"/>
    </location>
</feature>
<evidence type="ECO:0000313" key="2">
    <source>
        <dbReference type="EMBL" id="EEF58482.1"/>
    </source>
</evidence>
<dbReference type="Proteomes" id="UP000003688">
    <property type="component" value="Unassembled WGS sequence"/>
</dbReference>
<dbReference type="RefSeq" id="WP_007417445.1">
    <property type="nucleotide sequence ID" value="NZ_ABOX02000042.1"/>
</dbReference>
<dbReference type="AlphaFoldDB" id="B9XNQ9"/>
<name>B9XNQ9_PEDPL</name>
<dbReference type="OrthoDB" id="7873828at2"/>
<gene>
    <name evidence="2" type="ORF">Cflav_PD1209</name>
</gene>
<reference evidence="2 3" key="1">
    <citation type="journal article" date="2011" name="J. Bacteriol.">
        <title>Genome sequence of 'Pedosphaera parvula' Ellin514, an aerobic Verrucomicrobial isolate from pasture soil.</title>
        <authorList>
            <person name="Kant R."/>
            <person name="van Passel M.W."/>
            <person name="Sangwan P."/>
            <person name="Palva A."/>
            <person name="Lucas S."/>
            <person name="Copeland A."/>
            <person name="Lapidus A."/>
            <person name="Glavina Del Rio T."/>
            <person name="Dalin E."/>
            <person name="Tice H."/>
            <person name="Bruce D."/>
            <person name="Goodwin L."/>
            <person name="Pitluck S."/>
            <person name="Chertkov O."/>
            <person name="Larimer F.W."/>
            <person name="Land M.L."/>
            <person name="Hauser L."/>
            <person name="Brettin T.S."/>
            <person name="Detter J.C."/>
            <person name="Han S."/>
            <person name="de Vos W.M."/>
            <person name="Janssen P.H."/>
            <person name="Smidt H."/>
        </authorList>
    </citation>
    <scope>NUCLEOTIDE SEQUENCE [LARGE SCALE GENOMIC DNA]</scope>
    <source>
        <strain evidence="2 3">Ellin514</strain>
    </source>
</reference>
<comment type="caution">
    <text evidence="2">The sequence shown here is derived from an EMBL/GenBank/DDBJ whole genome shotgun (WGS) entry which is preliminary data.</text>
</comment>
<evidence type="ECO:0000256" key="1">
    <source>
        <dbReference type="SAM" id="Phobius"/>
    </source>
</evidence>
<sequence length="129" mass="14202">MKTFSLREARKPLTASRAYSCVLMNQFATPGLGSLMAGRFLEGSIQLAIALLGFGLFIGWFVQLLYALYSQIGDSPLDAPPYPWLGKVALIVFGTSWLLSWITSISVLREAKRKESNKPPFIPPPPKNG</sequence>
<keyword evidence="1" id="KW-0812">Transmembrane</keyword>
<protein>
    <submittedName>
        <fullName evidence="2">Uncharacterized protein</fullName>
    </submittedName>
</protein>
<feature type="transmembrane region" description="Helical" evidence="1">
    <location>
        <begin position="45"/>
        <end position="68"/>
    </location>
</feature>
<keyword evidence="1" id="KW-1133">Transmembrane helix</keyword>
<evidence type="ECO:0000313" key="3">
    <source>
        <dbReference type="Proteomes" id="UP000003688"/>
    </source>
</evidence>
<organism evidence="2 3">
    <name type="scientific">Pedosphaera parvula (strain Ellin514)</name>
    <dbReference type="NCBI Taxonomy" id="320771"/>
    <lineage>
        <taxon>Bacteria</taxon>
        <taxon>Pseudomonadati</taxon>
        <taxon>Verrucomicrobiota</taxon>
        <taxon>Pedosphaerae</taxon>
        <taxon>Pedosphaerales</taxon>
        <taxon>Pedosphaeraceae</taxon>
        <taxon>Pedosphaera</taxon>
    </lineage>
</organism>
<keyword evidence="3" id="KW-1185">Reference proteome</keyword>
<dbReference type="EMBL" id="ABOX02000042">
    <property type="protein sequence ID" value="EEF58482.1"/>
    <property type="molecule type" value="Genomic_DNA"/>
</dbReference>
<proteinExistence type="predicted"/>
<keyword evidence="1" id="KW-0472">Membrane</keyword>
<dbReference type="STRING" id="320771.Cflav_PD1209"/>
<accession>B9XNQ9</accession>